<dbReference type="EMBL" id="BAAAGG010000005">
    <property type="protein sequence ID" value="GAA0757071.1"/>
    <property type="molecule type" value="Genomic_DNA"/>
</dbReference>
<dbReference type="Pfam" id="PF11138">
    <property type="entry name" value="DUF2911"/>
    <property type="match status" value="1"/>
</dbReference>
<evidence type="ECO:0000256" key="1">
    <source>
        <dbReference type="SAM" id="SignalP"/>
    </source>
</evidence>
<protein>
    <submittedName>
        <fullName evidence="2">DUF2911 domain-containing protein</fullName>
    </submittedName>
</protein>
<feature type="signal peptide" evidence="1">
    <location>
        <begin position="1"/>
        <end position="18"/>
    </location>
</feature>
<name>A0ABN1K790_9FLAO</name>
<keyword evidence="1" id="KW-0732">Signal</keyword>
<dbReference type="RefSeq" id="WP_224453840.1">
    <property type="nucleotide sequence ID" value="NZ_BAAAGG010000005.1"/>
</dbReference>
<gene>
    <name evidence="2" type="ORF">GCM10009433_12980</name>
</gene>
<keyword evidence="3" id="KW-1185">Reference proteome</keyword>
<evidence type="ECO:0000313" key="3">
    <source>
        <dbReference type="Proteomes" id="UP001500185"/>
    </source>
</evidence>
<sequence>MKTIFTVLTLVFSVFAYSQIETPQPSPNSTLTQNVGLSEVMVAYSRPSANERVVFGELVPFDKKWRTGANENTIITFSDDVEVQGQLLTAGSYAVFSIPKKDSWDVFFYEDIDNWGLPVTWNEDAVVAMINVPTKTLNHHVETFTIGFDNINLEKAHLKISWEKTMVEVPIDFPTDELVMSNINSVMDGPSANDYFNSAIYYLSANKDLAQAEEWMEKGMEMFENKPYWMLRQQSLIYAANGKKDKAIETAKASLAGAKKAGNADYIKMNEDSLKEWGAK</sequence>
<dbReference type="InterPro" id="IPR021314">
    <property type="entry name" value="DUF2911"/>
</dbReference>
<dbReference type="Proteomes" id="UP001500185">
    <property type="component" value="Unassembled WGS sequence"/>
</dbReference>
<comment type="caution">
    <text evidence="2">The sequence shown here is derived from an EMBL/GenBank/DDBJ whole genome shotgun (WGS) entry which is preliminary data.</text>
</comment>
<evidence type="ECO:0000313" key="2">
    <source>
        <dbReference type="EMBL" id="GAA0757071.1"/>
    </source>
</evidence>
<reference evidence="2 3" key="1">
    <citation type="journal article" date="2019" name="Int. J. Syst. Evol. Microbiol.">
        <title>The Global Catalogue of Microorganisms (GCM) 10K type strain sequencing project: providing services to taxonomists for standard genome sequencing and annotation.</title>
        <authorList>
            <consortium name="The Broad Institute Genomics Platform"/>
            <consortium name="The Broad Institute Genome Sequencing Center for Infectious Disease"/>
            <person name="Wu L."/>
            <person name="Ma J."/>
        </authorList>
    </citation>
    <scope>NUCLEOTIDE SEQUENCE [LARGE SCALE GENOMIC DNA]</scope>
    <source>
        <strain evidence="2 3">JCM 16231</strain>
    </source>
</reference>
<organism evidence="2 3">
    <name type="scientific">Psychroflexus lacisalsi</name>
    <dbReference type="NCBI Taxonomy" id="503928"/>
    <lineage>
        <taxon>Bacteria</taxon>
        <taxon>Pseudomonadati</taxon>
        <taxon>Bacteroidota</taxon>
        <taxon>Flavobacteriia</taxon>
        <taxon>Flavobacteriales</taxon>
        <taxon>Flavobacteriaceae</taxon>
        <taxon>Psychroflexus</taxon>
    </lineage>
</organism>
<feature type="chain" id="PRO_5046804511" evidence="1">
    <location>
        <begin position="19"/>
        <end position="280"/>
    </location>
</feature>
<accession>A0ABN1K790</accession>
<proteinExistence type="predicted"/>